<evidence type="ECO:0000313" key="1">
    <source>
        <dbReference type="EMBL" id="VDM87426.1"/>
    </source>
</evidence>
<protein>
    <submittedName>
        <fullName evidence="1">Type VII secretion-associated protein,c family</fullName>
    </submittedName>
</protein>
<evidence type="ECO:0000313" key="2">
    <source>
        <dbReference type="Proteomes" id="UP000269998"/>
    </source>
</evidence>
<organism evidence="1 2">
    <name type="scientific">Mycobacterium basiliense</name>
    <dbReference type="NCBI Taxonomy" id="2094119"/>
    <lineage>
        <taxon>Bacteria</taxon>
        <taxon>Bacillati</taxon>
        <taxon>Actinomycetota</taxon>
        <taxon>Actinomycetes</taxon>
        <taxon>Mycobacteriales</taxon>
        <taxon>Mycobacteriaceae</taxon>
        <taxon>Mycobacterium</taxon>
    </lineage>
</organism>
<dbReference type="Proteomes" id="UP000269998">
    <property type="component" value="Chromosome"/>
</dbReference>
<reference evidence="2" key="1">
    <citation type="submission" date="2018-02" db="EMBL/GenBank/DDBJ databases">
        <authorList>
            <person name="Seth-Smith MB H."/>
            <person name="Seth-Smith H."/>
        </authorList>
    </citation>
    <scope>NUCLEOTIDE SEQUENCE [LARGE SCALE GENOMIC DNA]</scope>
</reference>
<name>A0A3S5CZJ9_9MYCO</name>
<keyword evidence="2" id="KW-1185">Reference proteome</keyword>
<dbReference type="EMBL" id="LR130759">
    <property type="protein sequence ID" value="VDM87426.1"/>
    <property type="molecule type" value="Genomic_DNA"/>
</dbReference>
<sequence length="410" mass="42325">MNAHRAVIEAGPGAIRLLCCDTGGVVDSEVCAAALEAVDDEVVLVDERPVAVGSLWSASLRSLASGHRDGMTIVHPTWWSPSRIAVVNRAARAVTRDAGDVEVRPRSWLLRRAATPAAVVVEIADRLLAVVYLGVGERAGEHIVAVPRRSEPQVAEAVVGVVAGMMGNSAGALVVDAPSAVAEASALSGLVRGSCGDRNVVEVSDGRLAQLARLGRGVSLPSAPAPTETVRPGRRVGRLARLAVVIVAVTTVAVVAPDRHGPPAARPPSAAVLVEGRVALTVPAGWTTRRVVGGPGSARVQITSPTDPEMALHLTQSPVPGGTLAGTAERLKRAIDAEPGGDFVDFNPSGVSAGRPAVTYREVRAGHDVWWTVLLDGGVQISVGCQSRPAAQEAMRDVCECAVRSAHAIA</sequence>
<dbReference type="AlphaFoldDB" id="A0A3S5CZJ9"/>
<gene>
    <name evidence="1" type="ORF">MB901379_00965</name>
</gene>
<dbReference type="KEGG" id="mbai:MB901379_00965"/>
<accession>A0A3S5CZJ9</accession>
<proteinExistence type="predicted"/>
<dbReference type="RefSeq" id="WP_158015578.1">
    <property type="nucleotide sequence ID" value="NZ_CBCSKE010000004.1"/>
</dbReference>
<dbReference type="NCBIfam" id="TIGR03931">
    <property type="entry name" value="T7SS_Rv3446c"/>
    <property type="match status" value="1"/>
</dbReference>
<dbReference type="OrthoDB" id="4760221at2"/>
<dbReference type="InterPro" id="IPR023840">
    <property type="entry name" value="T7SS_Rv3446c"/>
</dbReference>